<protein>
    <submittedName>
        <fullName evidence="1">Uncharacterized protein</fullName>
    </submittedName>
</protein>
<proteinExistence type="predicted"/>
<sequence length="44" mass="5036">MLLNSCVAKRLFIIVIKPRPALDFMQLNLAFDEFFQLIHGSIDG</sequence>
<evidence type="ECO:0000313" key="1">
    <source>
        <dbReference type="EMBL" id="RAJ05095.1"/>
    </source>
</evidence>
<gene>
    <name evidence="1" type="ORF">LX64_02249</name>
</gene>
<keyword evidence="2" id="KW-1185">Reference proteome</keyword>
<evidence type="ECO:0000313" key="2">
    <source>
        <dbReference type="Proteomes" id="UP000249547"/>
    </source>
</evidence>
<comment type="caution">
    <text evidence="1">The sequence shown here is derived from an EMBL/GenBank/DDBJ whole genome shotgun (WGS) entry which is preliminary data.</text>
</comment>
<dbReference type="AlphaFoldDB" id="A0A327QMJ7"/>
<accession>A0A327QMJ7</accession>
<dbReference type="Proteomes" id="UP000249547">
    <property type="component" value="Unassembled WGS sequence"/>
</dbReference>
<organism evidence="1 2">
    <name type="scientific">Chitinophaga skermanii</name>
    <dbReference type="NCBI Taxonomy" id="331697"/>
    <lineage>
        <taxon>Bacteria</taxon>
        <taxon>Pseudomonadati</taxon>
        <taxon>Bacteroidota</taxon>
        <taxon>Chitinophagia</taxon>
        <taxon>Chitinophagales</taxon>
        <taxon>Chitinophagaceae</taxon>
        <taxon>Chitinophaga</taxon>
    </lineage>
</organism>
<name>A0A327QMJ7_9BACT</name>
<reference evidence="1 2" key="1">
    <citation type="submission" date="2018-06" db="EMBL/GenBank/DDBJ databases">
        <title>Genomic Encyclopedia of Archaeal and Bacterial Type Strains, Phase II (KMG-II): from individual species to whole genera.</title>
        <authorList>
            <person name="Goeker M."/>
        </authorList>
    </citation>
    <scope>NUCLEOTIDE SEQUENCE [LARGE SCALE GENOMIC DNA]</scope>
    <source>
        <strain evidence="1 2">DSM 23857</strain>
    </source>
</reference>
<dbReference type="EMBL" id="QLLL01000004">
    <property type="protein sequence ID" value="RAJ05095.1"/>
    <property type="molecule type" value="Genomic_DNA"/>
</dbReference>